<feature type="compositionally biased region" description="Basic residues" evidence="1">
    <location>
        <begin position="219"/>
        <end position="228"/>
    </location>
</feature>
<keyword evidence="2" id="KW-0472">Membrane</keyword>
<feature type="compositionally biased region" description="Basic and acidic residues" evidence="1">
    <location>
        <begin position="133"/>
        <end position="143"/>
    </location>
</feature>
<feature type="compositionally biased region" description="Basic and acidic residues" evidence="1">
    <location>
        <begin position="202"/>
        <end position="213"/>
    </location>
</feature>
<reference evidence="4 5" key="1">
    <citation type="journal article" date="2024" name="Plant J.">
        <title>Genome sequences and population genomics reveal climatic adaptation and genomic divergence between two closely related sweetgum species.</title>
        <authorList>
            <person name="Xu W.Q."/>
            <person name="Ren C.Q."/>
            <person name="Zhang X.Y."/>
            <person name="Comes H.P."/>
            <person name="Liu X.H."/>
            <person name="Li Y.G."/>
            <person name="Kettle C.J."/>
            <person name="Jalonen R."/>
            <person name="Gaisberger H."/>
            <person name="Ma Y.Z."/>
            <person name="Qiu Y.X."/>
        </authorList>
    </citation>
    <scope>NUCLEOTIDE SEQUENCE [LARGE SCALE GENOMIC DNA]</scope>
    <source>
        <strain evidence="4">Hangzhou</strain>
    </source>
</reference>
<keyword evidence="2" id="KW-0812">Transmembrane</keyword>
<dbReference type="PANTHER" id="PTHR33098:SF114">
    <property type="entry name" value="DUF4408 DOMAIN-CONTAINING PROTEIN"/>
    <property type="match status" value="1"/>
</dbReference>
<evidence type="ECO:0000256" key="2">
    <source>
        <dbReference type="SAM" id="Phobius"/>
    </source>
</evidence>
<sequence>MIYPMADLFRNCCFSLSASIKKTTGFETVRLLLLSVGFISTILLIKVTMIPYYFNVLLSALAFRSWLSPPYVYILVNFIIVTIAASSAFHRQTHHPAVDIAADTSKITDATPISFKQSAPYMEDEYFVATKDSPHESVEKDENFTAVSSVDEESSCLTETEKGTRETENETRGETEAETETMEETWKAITEGRGKGAGRQLKKSESETWRREVGGGGRGRGRGRGRREMRKWETFSTLRETSATAGLRRERLPSEEDLKRRVEAFINKMNNDIRLQRQESDQRYLDMVNRSL</sequence>
<evidence type="ECO:0000313" key="4">
    <source>
        <dbReference type="EMBL" id="KAK9278823.1"/>
    </source>
</evidence>
<feature type="domain" description="DUF4408" evidence="3">
    <location>
        <begin position="63"/>
        <end position="87"/>
    </location>
</feature>
<keyword evidence="2" id="KW-1133">Transmembrane helix</keyword>
<dbReference type="PANTHER" id="PTHR33098">
    <property type="entry name" value="COTTON FIBER (DUF761)"/>
    <property type="match status" value="1"/>
</dbReference>
<protein>
    <recommendedName>
        <fullName evidence="3">DUF4408 domain-containing protein</fullName>
    </recommendedName>
</protein>
<dbReference type="Proteomes" id="UP001415857">
    <property type="component" value="Unassembled WGS sequence"/>
</dbReference>
<dbReference type="Pfam" id="PF05553">
    <property type="entry name" value="DUF761"/>
    <property type="match status" value="1"/>
</dbReference>
<gene>
    <name evidence="4" type="ORF">L1049_028402</name>
</gene>
<accession>A0AAP0RK61</accession>
<feature type="compositionally biased region" description="Basic and acidic residues" evidence="1">
    <location>
        <begin position="159"/>
        <end position="175"/>
    </location>
</feature>
<feature type="compositionally biased region" description="Basic and acidic residues" evidence="1">
    <location>
        <begin position="184"/>
        <end position="194"/>
    </location>
</feature>
<proteinExistence type="predicted"/>
<name>A0AAP0RK61_LIQFO</name>
<organism evidence="4 5">
    <name type="scientific">Liquidambar formosana</name>
    <name type="common">Formosan gum</name>
    <dbReference type="NCBI Taxonomy" id="63359"/>
    <lineage>
        <taxon>Eukaryota</taxon>
        <taxon>Viridiplantae</taxon>
        <taxon>Streptophyta</taxon>
        <taxon>Embryophyta</taxon>
        <taxon>Tracheophyta</taxon>
        <taxon>Spermatophyta</taxon>
        <taxon>Magnoliopsida</taxon>
        <taxon>eudicotyledons</taxon>
        <taxon>Gunneridae</taxon>
        <taxon>Pentapetalae</taxon>
        <taxon>Saxifragales</taxon>
        <taxon>Altingiaceae</taxon>
        <taxon>Liquidambar</taxon>
    </lineage>
</organism>
<evidence type="ECO:0000256" key="1">
    <source>
        <dbReference type="SAM" id="MobiDB-lite"/>
    </source>
</evidence>
<feature type="transmembrane region" description="Helical" evidence="2">
    <location>
        <begin position="31"/>
        <end position="54"/>
    </location>
</feature>
<dbReference type="Pfam" id="PF14364">
    <property type="entry name" value="DUF4408"/>
    <property type="match status" value="1"/>
</dbReference>
<evidence type="ECO:0000259" key="3">
    <source>
        <dbReference type="Pfam" id="PF14364"/>
    </source>
</evidence>
<evidence type="ECO:0000313" key="5">
    <source>
        <dbReference type="Proteomes" id="UP001415857"/>
    </source>
</evidence>
<dbReference type="AlphaFoldDB" id="A0AAP0RK61"/>
<dbReference type="InterPro" id="IPR025520">
    <property type="entry name" value="DUF4408"/>
</dbReference>
<feature type="region of interest" description="Disordered" evidence="1">
    <location>
        <begin position="133"/>
        <end position="228"/>
    </location>
</feature>
<dbReference type="InterPro" id="IPR008480">
    <property type="entry name" value="DUF761_pln"/>
</dbReference>
<feature type="transmembrane region" description="Helical" evidence="2">
    <location>
        <begin position="70"/>
        <end position="89"/>
    </location>
</feature>
<comment type="caution">
    <text evidence="4">The sequence shown here is derived from an EMBL/GenBank/DDBJ whole genome shotgun (WGS) entry which is preliminary data.</text>
</comment>
<dbReference type="EMBL" id="JBBPBK010000009">
    <property type="protein sequence ID" value="KAK9278823.1"/>
    <property type="molecule type" value="Genomic_DNA"/>
</dbReference>
<keyword evidence="5" id="KW-1185">Reference proteome</keyword>